<dbReference type="Proteomes" id="UP001236076">
    <property type="component" value="Segment"/>
</dbReference>
<proteinExistence type="predicted"/>
<reference evidence="1 2" key="1">
    <citation type="submission" date="2022-10" db="EMBL/GenBank/DDBJ databases">
        <authorList>
            <person name="Cortes-Martin A."/>
            <person name="Buttimer C.T.H."/>
            <person name="Hill C."/>
        </authorList>
    </citation>
    <scope>NUCLEOTIDE SEQUENCE [LARGE SCALE GENOMIC DNA]</scope>
</reference>
<keyword evidence="2" id="KW-1185">Reference proteome</keyword>
<name>A0A9Y1E1Z2_9CAUD</name>
<gene>
    <name evidence="1" type="ORF">A54_66</name>
</gene>
<sequence>MAKIIIKKSRVSSVARVEMVNTMPGYRTREEARSVAKQIKARGLTVSAPTKTQEGWKVSIKSGTLSINKH</sequence>
<organism evidence="1 2">
    <name type="scientific">Escherichia phage A5-4</name>
    <dbReference type="NCBI Taxonomy" id="2996162"/>
    <lineage>
        <taxon>Viruses</taxon>
        <taxon>Duplodnaviria</taxon>
        <taxon>Heunggongvirae</taxon>
        <taxon>Uroviricota</taxon>
        <taxon>Caudoviricetes</taxon>
        <taxon>Vequintavirinae</taxon>
    </lineage>
</organism>
<evidence type="ECO:0000313" key="1">
    <source>
        <dbReference type="EMBL" id="UZZ64306.1"/>
    </source>
</evidence>
<accession>A0A9Y1E1Z2</accession>
<dbReference type="EMBL" id="OP744025">
    <property type="protein sequence ID" value="UZZ64306.1"/>
    <property type="molecule type" value="Genomic_DNA"/>
</dbReference>
<evidence type="ECO:0000313" key="2">
    <source>
        <dbReference type="Proteomes" id="UP001236076"/>
    </source>
</evidence>
<protein>
    <submittedName>
        <fullName evidence="1">Uncharacterized protein</fullName>
    </submittedName>
</protein>